<protein>
    <recommendedName>
        <fullName evidence="4">Phosphate ABC transporter substrate-binding protein</fullName>
    </recommendedName>
</protein>
<dbReference type="RefSeq" id="WP_164453078.1">
    <property type="nucleotide sequence ID" value="NZ_JAAIJQ010000031.1"/>
</dbReference>
<organism evidence="2 3">
    <name type="scientific">Thiorhodococcus minor</name>
    <dbReference type="NCBI Taxonomy" id="57489"/>
    <lineage>
        <taxon>Bacteria</taxon>
        <taxon>Pseudomonadati</taxon>
        <taxon>Pseudomonadota</taxon>
        <taxon>Gammaproteobacteria</taxon>
        <taxon>Chromatiales</taxon>
        <taxon>Chromatiaceae</taxon>
        <taxon>Thiorhodococcus</taxon>
    </lineage>
</organism>
<keyword evidence="3" id="KW-1185">Reference proteome</keyword>
<dbReference type="Gene3D" id="3.40.190.10">
    <property type="entry name" value="Periplasmic binding protein-like II"/>
    <property type="match status" value="1"/>
</dbReference>
<accession>A0A6M0JZP0</accession>
<comment type="caution">
    <text evidence="2">The sequence shown here is derived from an EMBL/GenBank/DDBJ whole genome shotgun (WGS) entry which is preliminary data.</text>
</comment>
<reference evidence="2 3" key="1">
    <citation type="submission" date="2020-02" db="EMBL/GenBank/DDBJ databases">
        <title>Genome sequences of Thiorhodococcus mannitoliphagus and Thiorhodococcus minor, purple sulfur photosynthetic bacteria in the gammaproteobacterial family, Chromatiaceae.</title>
        <authorList>
            <person name="Aviles F.A."/>
            <person name="Meyer T.E."/>
            <person name="Kyndt J.A."/>
        </authorList>
    </citation>
    <scope>NUCLEOTIDE SEQUENCE [LARGE SCALE GENOMIC DNA]</scope>
    <source>
        <strain evidence="2 3">DSM 11518</strain>
    </source>
</reference>
<dbReference type="AlphaFoldDB" id="A0A6M0JZP0"/>
<sequence>MRILPTILLLSTLGPALAQPVVIGHAGLQPLDRKTLERIYTGRIVEIGGVRVTPVNLPQGNELREAFLRHYLSQDENKYTGYWTVRRYVGKGTPPPELPSSAEVVEFVSKTEGAIGYVESVEVPEGVQILLRSP</sequence>
<feature type="chain" id="PRO_5026790624" description="Phosphate ABC transporter substrate-binding protein" evidence="1">
    <location>
        <begin position="19"/>
        <end position="134"/>
    </location>
</feature>
<evidence type="ECO:0000256" key="1">
    <source>
        <dbReference type="SAM" id="SignalP"/>
    </source>
</evidence>
<evidence type="ECO:0000313" key="2">
    <source>
        <dbReference type="EMBL" id="NEV62609.1"/>
    </source>
</evidence>
<feature type="signal peptide" evidence="1">
    <location>
        <begin position="1"/>
        <end position="18"/>
    </location>
</feature>
<dbReference type="Proteomes" id="UP000483379">
    <property type="component" value="Unassembled WGS sequence"/>
</dbReference>
<keyword evidence="1" id="KW-0732">Signal</keyword>
<dbReference type="SUPFAM" id="SSF53850">
    <property type="entry name" value="Periplasmic binding protein-like II"/>
    <property type="match status" value="1"/>
</dbReference>
<gene>
    <name evidence="2" type="ORF">G3446_12025</name>
</gene>
<proteinExistence type="predicted"/>
<dbReference type="EMBL" id="JAAIJQ010000031">
    <property type="protein sequence ID" value="NEV62609.1"/>
    <property type="molecule type" value="Genomic_DNA"/>
</dbReference>
<evidence type="ECO:0000313" key="3">
    <source>
        <dbReference type="Proteomes" id="UP000483379"/>
    </source>
</evidence>
<name>A0A6M0JZP0_9GAMM</name>
<evidence type="ECO:0008006" key="4">
    <source>
        <dbReference type="Google" id="ProtNLM"/>
    </source>
</evidence>